<dbReference type="GO" id="GO:0009791">
    <property type="term" value="P:post-embryonic development"/>
    <property type="evidence" value="ECO:0007669"/>
    <property type="project" value="UniProtKB-ARBA"/>
</dbReference>
<dbReference type="GO" id="GO:0003677">
    <property type="term" value="F:DNA binding"/>
    <property type="evidence" value="ECO:0007669"/>
    <property type="project" value="UniProtKB-KW"/>
</dbReference>
<dbReference type="SUPFAM" id="SSF140996">
    <property type="entry name" value="Hermes dimerisation domain"/>
    <property type="match status" value="1"/>
</dbReference>
<evidence type="ECO:0000256" key="5">
    <source>
        <dbReference type="ARBA" id="ARBA00023015"/>
    </source>
</evidence>
<evidence type="ECO:0000256" key="2">
    <source>
        <dbReference type="ARBA" id="ARBA00022723"/>
    </source>
</evidence>
<evidence type="ECO:0000256" key="1">
    <source>
        <dbReference type="ARBA" id="ARBA00004123"/>
    </source>
</evidence>
<dbReference type="GO" id="GO:0046983">
    <property type="term" value="F:protein dimerization activity"/>
    <property type="evidence" value="ECO:0007669"/>
    <property type="project" value="InterPro"/>
</dbReference>
<dbReference type="InterPro" id="IPR003656">
    <property type="entry name" value="Znf_BED"/>
</dbReference>
<dbReference type="InterPro" id="IPR008906">
    <property type="entry name" value="HATC_C_dom"/>
</dbReference>
<evidence type="ECO:0000256" key="8">
    <source>
        <dbReference type="ARBA" id="ARBA00023242"/>
    </source>
</evidence>
<feature type="domain" description="BED-type" evidence="10">
    <location>
        <begin position="8"/>
        <end position="65"/>
    </location>
</feature>
<dbReference type="SMART" id="SM00614">
    <property type="entry name" value="ZnF_BED"/>
    <property type="match status" value="1"/>
</dbReference>
<keyword evidence="6" id="KW-0238">DNA-binding</keyword>
<evidence type="ECO:0000259" key="10">
    <source>
        <dbReference type="PROSITE" id="PS50808"/>
    </source>
</evidence>
<proteinExistence type="evidence at transcript level"/>
<keyword evidence="4" id="KW-0862">Zinc</keyword>
<protein>
    <submittedName>
        <fullName evidence="11">Zinc finger protein</fullName>
    </submittedName>
</protein>
<evidence type="ECO:0000256" key="6">
    <source>
        <dbReference type="ARBA" id="ARBA00023125"/>
    </source>
</evidence>
<accession>Q1RLB7</accession>
<keyword evidence="5" id="KW-0805">Transcription regulation</keyword>
<evidence type="ECO:0000313" key="11">
    <source>
        <dbReference type="EMBL" id="FAA00148.1"/>
    </source>
</evidence>
<comment type="subcellular location">
    <subcellularLocation>
        <location evidence="1">Nucleus</location>
    </subcellularLocation>
</comment>
<dbReference type="PROSITE" id="PS50808">
    <property type="entry name" value="ZF_BED"/>
    <property type="match status" value="1"/>
</dbReference>
<keyword evidence="8" id="KW-0539">Nucleus</keyword>
<dbReference type="EMBL" id="BR000117">
    <property type="protein sequence ID" value="FAA00148.1"/>
    <property type="molecule type" value="mRNA"/>
</dbReference>
<dbReference type="RefSeq" id="NP_001122373.1">
    <property type="nucleotide sequence ID" value="NM_001128901.1"/>
</dbReference>
<keyword evidence="2" id="KW-0479">Metal-binding</keyword>
<dbReference type="PANTHER" id="PTHR46481">
    <property type="entry name" value="ZINC FINGER BED DOMAIN-CONTAINING PROTEIN 4"/>
    <property type="match status" value="1"/>
</dbReference>
<dbReference type="SUPFAM" id="SSF57667">
    <property type="entry name" value="beta-beta-alpha zinc fingers"/>
    <property type="match status" value="1"/>
</dbReference>
<dbReference type="PANTHER" id="PTHR46481:SF10">
    <property type="entry name" value="ZINC FINGER BED DOMAIN-CONTAINING PROTEIN 39"/>
    <property type="match status" value="1"/>
</dbReference>
<dbReference type="InterPro" id="IPR036236">
    <property type="entry name" value="Znf_C2H2_sf"/>
</dbReference>
<evidence type="ECO:0000256" key="4">
    <source>
        <dbReference type="ARBA" id="ARBA00022833"/>
    </source>
</evidence>
<evidence type="ECO:0000256" key="7">
    <source>
        <dbReference type="ARBA" id="ARBA00023163"/>
    </source>
</evidence>
<dbReference type="OrthoDB" id="117690at2759"/>
<keyword evidence="7" id="KW-0804">Transcription</keyword>
<dbReference type="Pfam" id="PF05699">
    <property type="entry name" value="Dimer_Tnp_hAT"/>
    <property type="match status" value="1"/>
</dbReference>
<evidence type="ECO:0000256" key="9">
    <source>
        <dbReference type="PROSITE-ProRule" id="PRU00027"/>
    </source>
</evidence>
<sequence>MKRSSNSRRYSEVWNYFKVSRNDSSKCICTICSKHISRGKCVSNYSTTSMLKHVKFIHKINLQQFSAPTNKHSITHTASTAEETIETPEKRCHFDTSHTATHKITKLICEMIAIDFLPISMVENEGFRRLLNELQPSYVVPSDKYITRTILPDIYSSVKQKVQHSIKNAAGPVSATLNIWSSPENNTYLCITAHMIMWSRGSLEHVSYILACKEFNTSITHNRICQEVAWHEKDWNTKFHFIVSEDSPQIVNALKLGEIDNIKCMEHALNQIVLHSLQEGQQSVNDVVVKARAVVDHFQQSPKDCQKLKEYQEQHNLKKHNLVHDDPTWWSSTFKMLTRVVEQKEGINHLSLNEGLCGTLGATEWKLLKSVVVVLEMFEVAVKELTGSDANISHILPISCGLQKKLAKLLEDMGNGELFGIGKFVTDLKEQIELRFKKPTADVSQPETAYFQSMGIYNTCALAAVLDPRLKTSWALDEVEQIYLEKLLEQRCNKLFEESQAVEAPQLEKEKVRPKEPAGFNFSLIFDSTNSDSDDETLEEQKPLEKLKVDIRNYVLSPPVKRSKNPLQYWETYRFDCPTLFALAMTHLSCPATSVTSHRLFNPTKVVMSPLEKELKPNQVEILTFLHTNIRKLNYVY</sequence>
<evidence type="ECO:0000256" key="3">
    <source>
        <dbReference type="ARBA" id="ARBA00022771"/>
    </source>
</evidence>
<organism evidence="11">
    <name type="scientific">Ciona intestinalis</name>
    <name type="common">Transparent sea squirt</name>
    <name type="synonym">Ascidia intestinalis</name>
    <dbReference type="NCBI Taxonomy" id="7719"/>
    <lineage>
        <taxon>Eukaryota</taxon>
        <taxon>Metazoa</taxon>
        <taxon>Chordata</taxon>
        <taxon>Tunicata</taxon>
        <taxon>Ascidiacea</taxon>
        <taxon>Phlebobranchia</taxon>
        <taxon>Cionidae</taxon>
        <taxon>Ciona</taxon>
    </lineage>
</organism>
<keyword evidence="3 9" id="KW-0863">Zinc-finger</keyword>
<dbReference type="InterPro" id="IPR012337">
    <property type="entry name" value="RNaseH-like_sf"/>
</dbReference>
<dbReference type="Pfam" id="PF02892">
    <property type="entry name" value="zf-BED"/>
    <property type="match status" value="1"/>
</dbReference>
<gene>
    <name evidence="11" type="primary">Ci-ZF(BED)-3</name>
</gene>
<dbReference type="KEGG" id="cin:100169920"/>
<dbReference type="GO" id="GO:0005634">
    <property type="term" value="C:nucleus"/>
    <property type="evidence" value="ECO:0007669"/>
    <property type="project" value="UniProtKB-SubCell"/>
</dbReference>
<name>Q1RLB7_CIOIN</name>
<dbReference type="GeneID" id="100169920"/>
<dbReference type="SUPFAM" id="SSF53098">
    <property type="entry name" value="Ribonuclease H-like"/>
    <property type="match status" value="1"/>
</dbReference>
<accession>A0A1W2VU35</accession>
<dbReference type="InterPro" id="IPR052035">
    <property type="entry name" value="ZnF_BED_domain_contain"/>
</dbReference>
<dbReference type="GO" id="GO:0008270">
    <property type="term" value="F:zinc ion binding"/>
    <property type="evidence" value="ECO:0007669"/>
    <property type="project" value="UniProtKB-KW"/>
</dbReference>
<dbReference type="CTD" id="100169920"/>
<dbReference type="AlphaFoldDB" id="Q1RLB7"/>
<reference evidence="11" key="1">
    <citation type="journal article" date="2006" name="Dev. Biol.">
        <title>Systematic analysis of embryonic expression profiles of zinc finger genes in Ciona intestinalis.</title>
        <authorList>
            <person name="Miwata K."/>
            <person name="Chiba T."/>
            <person name="Horii R."/>
            <person name="Yamada L."/>
            <person name="Kubo A."/>
            <person name="Miyamura D."/>
            <person name="Satoh N."/>
            <person name="Satou Y."/>
        </authorList>
    </citation>
    <scope>NUCLEOTIDE SEQUENCE</scope>
</reference>